<feature type="transmembrane region" description="Helical" evidence="5">
    <location>
        <begin position="317"/>
        <end position="337"/>
    </location>
</feature>
<evidence type="ECO:0000256" key="4">
    <source>
        <dbReference type="ARBA" id="ARBA00023136"/>
    </source>
</evidence>
<name>A0ABQ0ZE01_9HYPH</name>
<keyword evidence="3 5" id="KW-1133">Transmembrane helix</keyword>
<proteinExistence type="predicted"/>
<reference evidence="7 8" key="1">
    <citation type="journal article" date="2020" name="Genome Biol. Evol.">
        <title>Rhizobium dioscoreae sp. nov., a plant growth-promoting bacterium isolated from yam (Dioscorea species).</title>
        <authorList>
            <person name="Ouyabe M."/>
            <person name="Tanaka N."/>
            <person name="Shiwa Y."/>
            <person name="Fujita N."/>
            <person name="Kikuno H."/>
            <person name="Babil P."/>
            <person name="Shiwachi H."/>
        </authorList>
    </citation>
    <scope>NUCLEOTIDE SEQUENCE [LARGE SCALE GENOMIC DNA]</scope>
    <source>
        <strain evidence="7 8">S-93</strain>
    </source>
</reference>
<feature type="transmembrane region" description="Helical" evidence="5">
    <location>
        <begin position="90"/>
        <end position="116"/>
    </location>
</feature>
<evidence type="ECO:0000313" key="7">
    <source>
        <dbReference type="EMBL" id="GES53684.1"/>
    </source>
</evidence>
<sequence>MSRLVSSSSKKAVSFTGTVGVLLSLAMFINYLDRGNLATAGPVLRDELGLSNTEFGVLISAFFWIYVPGQLFAAWMVARFNAYRTLVVGLIVWSAATLLTGFAGSFASLLLLRVILGLGESASFPATSKLLAQNLPVDRLSFANAAVSAGIILGPAAGTFFGGMLMALYGWRVLFIVSGVLSLLWLIPWLRVTDSFTMDTRRSLLAPEPPFRTLLTCRELWATSVGHFANNYTFYTISSWLPLYLVKAHGFTLPEMARLGGVVYVATAVISLAAGWGADQLMIRGASPNLVRKTCMGAACVISMICMLMCAFGSPKIAVAGLFFLPVGQGLGGFNLYSIGQTLAGPSATAKWIGVQNCIGNVSGIVAPIITGVIVDATGAYRSAFLLAALMSVVGFLSWTVGVRRVEPLLWKP</sequence>
<feature type="transmembrane region" description="Helical" evidence="5">
    <location>
        <begin position="12"/>
        <end position="32"/>
    </location>
</feature>
<feature type="transmembrane region" description="Helical" evidence="5">
    <location>
        <begin position="55"/>
        <end position="78"/>
    </location>
</feature>
<dbReference type="Gene3D" id="1.20.1250.20">
    <property type="entry name" value="MFS general substrate transporter like domains"/>
    <property type="match status" value="2"/>
</dbReference>
<evidence type="ECO:0000256" key="1">
    <source>
        <dbReference type="ARBA" id="ARBA00004141"/>
    </source>
</evidence>
<dbReference type="InterPro" id="IPR011701">
    <property type="entry name" value="MFS"/>
</dbReference>
<dbReference type="EMBL" id="BLAJ01000024">
    <property type="protein sequence ID" value="GES53684.1"/>
    <property type="molecule type" value="Genomic_DNA"/>
</dbReference>
<feature type="transmembrane region" description="Helical" evidence="5">
    <location>
        <begin position="358"/>
        <end position="375"/>
    </location>
</feature>
<protein>
    <submittedName>
        <fullName evidence="7">MFS transporter</fullName>
    </submittedName>
</protein>
<keyword evidence="4 5" id="KW-0472">Membrane</keyword>
<dbReference type="Pfam" id="PF07690">
    <property type="entry name" value="MFS_1"/>
    <property type="match status" value="1"/>
</dbReference>
<dbReference type="PANTHER" id="PTHR11662:SF399">
    <property type="entry name" value="FI19708P1-RELATED"/>
    <property type="match status" value="1"/>
</dbReference>
<dbReference type="SUPFAM" id="SSF103473">
    <property type="entry name" value="MFS general substrate transporter"/>
    <property type="match status" value="1"/>
</dbReference>
<evidence type="ECO:0000256" key="3">
    <source>
        <dbReference type="ARBA" id="ARBA00022989"/>
    </source>
</evidence>
<dbReference type="Proteomes" id="UP000390335">
    <property type="component" value="Unassembled WGS sequence"/>
</dbReference>
<keyword evidence="2 5" id="KW-0812">Transmembrane</keyword>
<evidence type="ECO:0000313" key="8">
    <source>
        <dbReference type="Proteomes" id="UP000390335"/>
    </source>
</evidence>
<keyword evidence="8" id="KW-1185">Reference proteome</keyword>
<feature type="domain" description="Major facilitator superfamily (MFS) profile" evidence="6">
    <location>
        <begin position="19"/>
        <end position="407"/>
    </location>
</feature>
<evidence type="ECO:0000256" key="2">
    <source>
        <dbReference type="ARBA" id="ARBA00022692"/>
    </source>
</evidence>
<feature type="transmembrane region" description="Helical" evidence="5">
    <location>
        <begin position="381"/>
        <end position="403"/>
    </location>
</feature>
<dbReference type="InterPro" id="IPR036259">
    <property type="entry name" value="MFS_trans_sf"/>
</dbReference>
<dbReference type="PANTHER" id="PTHR11662">
    <property type="entry name" value="SOLUTE CARRIER FAMILY 17"/>
    <property type="match status" value="1"/>
</dbReference>
<feature type="transmembrane region" description="Helical" evidence="5">
    <location>
        <begin position="173"/>
        <end position="190"/>
    </location>
</feature>
<feature type="transmembrane region" description="Helical" evidence="5">
    <location>
        <begin position="290"/>
        <end position="311"/>
    </location>
</feature>
<feature type="transmembrane region" description="Helical" evidence="5">
    <location>
        <begin position="140"/>
        <end position="161"/>
    </location>
</feature>
<organism evidence="7 8">
    <name type="scientific">Rhizobium dioscoreae</name>
    <dbReference type="NCBI Taxonomy" id="2653122"/>
    <lineage>
        <taxon>Bacteria</taxon>
        <taxon>Pseudomonadati</taxon>
        <taxon>Pseudomonadota</taxon>
        <taxon>Alphaproteobacteria</taxon>
        <taxon>Hyphomicrobiales</taxon>
        <taxon>Rhizobiaceae</taxon>
        <taxon>Rhizobium/Agrobacterium group</taxon>
        <taxon>Rhizobium</taxon>
    </lineage>
</organism>
<dbReference type="InterPro" id="IPR050382">
    <property type="entry name" value="MFS_Na/Anion_cotransporter"/>
</dbReference>
<gene>
    <name evidence="7" type="ORF">RsS93_62980</name>
</gene>
<accession>A0ABQ0ZE01</accession>
<evidence type="ECO:0000256" key="5">
    <source>
        <dbReference type="SAM" id="Phobius"/>
    </source>
</evidence>
<dbReference type="PROSITE" id="PS50850">
    <property type="entry name" value="MFS"/>
    <property type="match status" value="1"/>
</dbReference>
<dbReference type="InterPro" id="IPR020846">
    <property type="entry name" value="MFS_dom"/>
</dbReference>
<comment type="caution">
    <text evidence="7">The sequence shown here is derived from an EMBL/GenBank/DDBJ whole genome shotgun (WGS) entry which is preliminary data.</text>
</comment>
<comment type="subcellular location">
    <subcellularLocation>
        <location evidence="1">Membrane</location>
        <topology evidence="1">Multi-pass membrane protein</topology>
    </subcellularLocation>
</comment>
<dbReference type="RefSeq" id="WP_152095006.1">
    <property type="nucleotide sequence ID" value="NZ_BLAJ01000024.1"/>
</dbReference>
<feature type="transmembrane region" description="Helical" evidence="5">
    <location>
        <begin position="259"/>
        <end position="278"/>
    </location>
</feature>
<evidence type="ECO:0000259" key="6">
    <source>
        <dbReference type="PROSITE" id="PS50850"/>
    </source>
</evidence>